<dbReference type="EMBL" id="BNBT01000169">
    <property type="protein sequence ID" value="GHE90671.1"/>
    <property type="molecule type" value="Genomic_DNA"/>
</dbReference>
<protein>
    <recommendedName>
        <fullName evidence="5">GAF domain-containing protein</fullName>
    </recommendedName>
</protein>
<dbReference type="Pfam" id="PF01590">
    <property type="entry name" value="GAF"/>
    <property type="match status" value="1"/>
</dbReference>
<dbReference type="Pfam" id="PF03029">
    <property type="entry name" value="ATP_bind_1"/>
    <property type="match status" value="1"/>
</dbReference>
<evidence type="ECO:0000256" key="2">
    <source>
        <dbReference type="ARBA" id="ARBA00022741"/>
    </source>
</evidence>
<dbReference type="InterPro" id="IPR027417">
    <property type="entry name" value="P-loop_NTPase"/>
</dbReference>
<dbReference type="GO" id="GO:0005525">
    <property type="term" value="F:GTP binding"/>
    <property type="evidence" value="ECO:0007669"/>
    <property type="project" value="UniProtKB-KW"/>
</dbReference>
<evidence type="ECO:0000256" key="3">
    <source>
        <dbReference type="ARBA" id="ARBA00022801"/>
    </source>
</evidence>
<evidence type="ECO:0000259" key="5">
    <source>
        <dbReference type="SMART" id="SM00065"/>
    </source>
</evidence>
<dbReference type="AlphaFoldDB" id="A0A919DY56"/>
<sequence length="374" mass="40706">MDYDDSSDPFPTALKILVAGGFGVGKTTFVGAVSEIAPLSTEELLTTVSEATDDLSGVENKTTTTVAMDFGRITLDPEHVLYLFGTPGQERFWFMWDELSEGALGAVVLADTRRLEDCFAAVDFFEQRGMGFIVAVNEFDGAYRYEPEEVRTAIDLDPQVPVVCCDARISSSGIQTLLTLVRHLLVTPVDKQAQTRSRRLRELGLGQRPEPGLDAFADRLARVMDAPYAMVNFVGGEGQFLAGLHLPESAPATLLEDEPGEVSEAAEGLLGRCLARDRGYCPHVVVRGRALVLEDVCDYPRFAGNPVVDEMGVRSYLGAPLLDRTGIALGTVCVVDVRPRPWGRAGLDTIKTMAAELTERIHRREAEGDLATPL</sequence>
<evidence type="ECO:0000313" key="6">
    <source>
        <dbReference type="EMBL" id="GHE90671.1"/>
    </source>
</evidence>
<reference evidence="6" key="1">
    <citation type="journal article" date="2014" name="Int. J. Syst. Evol. Microbiol.">
        <title>Complete genome sequence of Corynebacterium casei LMG S-19264T (=DSM 44701T), isolated from a smear-ripened cheese.</title>
        <authorList>
            <consortium name="US DOE Joint Genome Institute (JGI-PGF)"/>
            <person name="Walter F."/>
            <person name="Albersmeier A."/>
            <person name="Kalinowski J."/>
            <person name="Ruckert C."/>
        </authorList>
    </citation>
    <scope>NUCLEOTIDE SEQUENCE</scope>
    <source>
        <strain evidence="6">JCM 4784</strain>
    </source>
</reference>
<name>A0A919DY56_9ACTN</name>
<keyword evidence="3" id="KW-0378">Hydrolase</keyword>
<dbReference type="InterPro" id="IPR052705">
    <property type="entry name" value="Gliding_Motility_GTPase"/>
</dbReference>
<comment type="similarity">
    <text evidence="1">Belongs to the GPN-loop GTPase family.</text>
</comment>
<dbReference type="PANTHER" id="PTHR42708:SF1">
    <property type="entry name" value="GLIDING MOTILITY PROTEIN MGLA"/>
    <property type="match status" value="1"/>
</dbReference>
<keyword evidence="7" id="KW-1185">Reference proteome</keyword>
<proteinExistence type="inferred from homology"/>
<dbReference type="SUPFAM" id="SSF55781">
    <property type="entry name" value="GAF domain-like"/>
    <property type="match status" value="1"/>
</dbReference>
<dbReference type="SMART" id="SM00065">
    <property type="entry name" value="GAF"/>
    <property type="match status" value="1"/>
</dbReference>
<keyword evidence="2" id="KW-0547">Nucleotide-binding</keyword>
<gene>
    <name evidence="6" type="ORF">GCM10018785_66820</name>
</gene>
<reference evidence="6" key="2">
    <citation type="submission" date="2020-09" db="EMBL/GenBank/DDBJ databases">
        <authorList>
            <person name="Sun Q."/>
            <person name="Ohkuma M."/>
        </authorList>
    </citation>
    <scope>NUCLEOTIDE SEQUENCE</scope>
    <source>
        <strain evidence="6">JCM 4784</strain>
    </source>
</reference>
<dbReference type="InterPro" id="IPR004130">
    <property type="entry name" value="Gpn"/>
</dbReference>
<organism evidence="6 7">
    <name type="scientific">Streptomyces longispororuber</name>
    <dbReference type="NCBI Taxonomy" id="68230"/>
    <lineage>
        <taxon>Bacteria</taxon>
        <taxon>Bacillati</taxon>
        <taxon>Actinomycetota</taxon>
        <taxon>Actinomycetes</taxon>
        <taxon>Kitasatosporales</taxon>
        <taxon>Streptomycetaceae</taxon>
        <taxon>Streptomyces</taxon>
    </lineage>
</organism>
<feature type="domain" description="GAF" evidence="5">
    <location>
        <begin position="208"/>
        <end position="371"/>
    </location>
</feature>
<dbReference type="Gene3D" id="3.30.450.40">
    <property type="match status" value="1"/>
</dbReference>
<accession>A0A919DY56</accession>
<dbReference type="SUPFAM" id="SSF52540">
    <property type="entry name" value="P-loop containing nucleoside triphosphate hydrolases"/>
    <property type="match status" value="1"/>
</dbReference>
<evidence type="ECO:0000256" key="4">
    <source>
        <dbReference type="ARBA" id="ARBA00023134"/>
    </source>
</evidence>
<dbReference type="InterPro" id="IPR029016">
    <property type="entry name" value="GAF-like_dom_sf"/>
</dbReference>
<dbReference type="Gene3D" id="3.40.50.300">
    <property type="entry name" value="P-loop containing nucleotide triphosphate hydrolases"/>
    <property type="match status" value="1"/>
</dbReference>
<dbReference type="InterPro" id="IPR003018">
    <property type="entry name" value="GAF"/>
</dbReference>
<dbReference type="CDD" id="cd00882">
    <property type="entry name" value="Ras_like_GTPase"/>
    <property type="match status" value="1"/>
</dbReference>
<dbReference type="GO" id="GO:0016787">
    <property type="term" value="F:hydrolase activity"/>
    <property type="evidence" value="ECO:0007669"/>
    <property type="project" value="UniProtKB-KW"/>
</dbReference>
<comment type="caution">
    <text evidence="6">The sequence shown here is derived from an EMBL/GenBank/DDBJ whole genome shotgun (WGS) entry which is preliminary data.</text>
</comment>
<evidence type="ECO:0000313" key="7">
    <source>
        <dbReference type="Proteomes" id="UP000608024"/>
    </source>
</evidence>
<evidence type="ECO:0000256" key="1">
    <source>
        <dbReference type="ARBA" id="ARBA00005290"/>
    </source>
</evidence>
<dbReference type="Proteomes" id="UP000608024">
    <property type="component" value="Unassembled WGS sequence"/>
</dbReference>
<keyword evidence="4" id="KW-0342">GTP-binding</keyword>
<dbReference type="PANTHER" id="PTHR42708">
    <property type="entry name" value="ATP/GTP-BINDING PROTEIN-RELATED"/>
    <property type="match status" value="1"/>
</dbReference>